<dbReference type="EMBL" id="AM889138">
    <property type="protein sequence ID" value="CBA09506.1"/>
    <property type="molecule type" value="Genomic_DNA"/>
</dbReference>
<organism evidence="1">
    <name type="scientific">Neisseria meningitidis alpha275</name>
    <dbReference type="NCBI Taxonomy" id="295996"/>
    <lineage>
        <taxon>Bacteria</taxon>
        <taxon>Pseudomonadati</taxon>
        <taxon>Pseudomonadota</taxon>
        <taxon>Betaproteobacteria</taxon>
        <taxon>Neisseriales</taxon>
        <taxon>Neisseriaceae</taxon>
        <taxon>Neisseria</taxon>
    </lineage>
</organism>
<name>C6SM42_NEIME</name>
<reference evidence="1" key="1">
    <citation type="journal article" date="2008" name="Proc. Natl. Acad. Sci. U.S.A.">
        <title>Whole-genome comparison of disease and carriage strains provides insights into virulence evolution in Neisseria meningitidis.</title>
        <authorList>
            <person name="Schoen C."/>
            <person name="Blom J."/>
            <person name="Claus H."/>
            <person name="Schramm-Glueck A."/>
            <person name="Brandt P."/>
            <person name="Mueller T."/>
            <person name="Goesmann A."/>
            <person name="Joseph B."/>
            <person name="Konietzny S."/>
            <person name="Kurzai O."/>
            <person name="Schmitt C."/>
            <person name="Friedrich T."/>
            <person name="Linke B."/>
            <person name="Vogel U."/>
            <person name="Frosch M."/>
        </authorList>
    </citation>
    <scope>NUCLEOTIDE SEQUENCE</scope>
    <source>
        <strain evidence="1">Alpha275</strain>
    </source>
</reference>
<accession>C6SM42</accession>
<dbReference type="AlphaFoldDB" id="C6SM42"/>
<proteinExistence type="predicted"/>
<evidence type="ECO:0000313" key="1">
    <source>
        <dbReference type="EMBL" id="CBA09506.1"/>
    </source>
</evidence>
<gene>
    <name evidence="1" type="ORF">NMW_2020</name>
</gene>
<sequence>MTAFSTTLISVAEGALVAASRESQSRQYNRRLHFYGLE</sequence>
<protein>
    <submittedName>
        <fullName evidence="1">Uncharacterized protein</fullName>
    </submittedName>
</protein>